<keyword evidence="1" id="KW-0812">Transmembrane</keyword>
<evidence type="ECO:0000256" key="1">
    <source>
        <dbReference type="SAM" id="Phobius"/>
    </source>
</evidence>
<dbReference type="Gene3D" id="1.20.1640.10">
    <property type="entry name" value="Multidrug efflux transporter AcrB transmembrane domain"/>
    <property type="match status" value="1"/>
</dbReference>
<organism evidence="2">
    <name type="scientific">termite gut metagenome</name>
    <dbReference type="NCBI Taxonomy" id="433724"/>
    <lineage>
        <taxon>unclassified sequences</taxon>
        <taxon>metagenomes</taxon>
        <taxon>organismal metagenomes</taxon>
    </lineage>
</organism>
<gene>
    <name evidence="2" type="ORF">EZS27_015229</name>
</gene>
<dbReference type="GO" id="GO:0005886">
    <property type="term" value="C:plasma membrane"/>
    <property type="evidence" value="ECO:0007669"/>
    <property type="project" value="TreeGrafter"/>
</dbReference>
<reference evidence="2" key="1">
    <citation type="submission" date="2019-03" db="EMBL/GenBank/DDBJ databases">
        <title>Single cell metagenomics reveals metabolic interactions within the superorganism composed of flagellate Streblomastix strix and complex community of Bacteroidetes bacteria on its surface.</title>
        <authorList>
            <person name="Treitli S.C."/>
            <person name="Kolisko M."/>
            <person name="Husnik F."/>
            <person name="Keeling P."/>
            <person name="Hampl V."/>
        </authorList>
    </citation>
    <scope>NUCLEOTIDE SEQUENCE</scope>
    <source>
        <strain evidence="2">STM</strain>
    </source>
</reference>
<protein>
    <submittedName>
        <fullName evidence="2">Cobalt-zinc-cadmium resistance protein CzcA</fullName>
    </submittedName>
</protein>
<dbReference type="EMBL" id="SNRY01000775">
    <property type="protein sequence ID" value="KAA6336627.1"/>
    <property type="molecule type" value="Genomic_DNA"/>
</dbReference>
<keyword evidence="1" id="KW-0472">Membrane</keyword>
<sequence>MLKKVIYLAIHRRGLMFVLFIFLAAVGYYAWTRLAIDAYPDIADTTVQIVTQVPNLAAEEIEQQISIPVERAMNGLPGLNVMRSKNTFGLSTIILVFDDGIEDYWARQRVQERLADV</sequence>
<dbReference type="GO" id="GO:0042910">
    <property type="term" value="F:xenobiotic transmembrane transporter activity"/>
    <property type="evidence" value="ECO:0007669"/>
    <property type="project" value="TreeGrafter"/>
</dbReference>
<proteinExistence type="predicted"/>
<comment type="caution">
    <text evidence="2">The sequence shown here is derived from an EMBL/GenBank/DDBJ whole genome shotgun (WGS) entry which is preliminary data.</text>
</comment>
<dbReference type="InterPro" id="IPR001036">
    <property type="entry name" value="Acrflvin-R"/>
</dbReference>
<dbReference type="PANTHER" id="PTHR32063">
    <property type="match status" value="1"/>
</dbReference>
<feature type="transmembrane region" description="Helical" evidence="1">
    <location>
        <begin position="12"/>
        <end position="31"/>
    </location>
</feature>
<dbReference type="Pfam" id="PF00873">
    <property type="entry name" value="ACR_tran"/>
    <property type="match status" value="1"/>
</dbReference>
<name>A0A5J4RRK5_9ZZZZ</name>
<keyword evidence="1" id="KW-1133">Transmembrane helix</keyword>
<dbReference type="Gene3D" id="3.30.70.1430">
    <property type="entry name" value="Multidrug efflux transporter AcrB pore domain"/>
    <property type="match status" value="1"/>
</dbReference>
<accession>A0A5J4RRK5</accession>
<dbReference type="PANTHER" id="PTHR32063:SF17">
    <property type="entry name" value="CATION EFFLUX SYSTEM PROTEIN"/>
    <property type="match status" value="1"/>
</dbReference>
<dbReference type="AlphaFoldDB" id="A0A5J4RRK5"/>
<evidence type="ECO:0000313" key="2">
    <source>
        <dbReference type="EMBL" id="KAA6336627.1"/>
    </source>
</evidence>
<dbReference type="SUPFAM" id="SSF82693">
    <property type="entry name" value="Multidrug efflux transporter AcrB pore domain, PN1, PN2, PC1 and PC2 subdomains"/>
    <property type="match status" value="1"/>
</dbReference>